<dbReference type="InterPro" id="IPR045991">
    <property type="entry name" value="DUF5947"/>
</dbReference>
<dbReference type="Pfam" id="PF19372">
    <property type="entry name" value="DUF5947"/>
    <property type="match status" value="1"/>
</dbReference>
<evidence type="ECO:0000256" key="1">
    <source>
        <dbReference type="SAM" id="MobiDB-lite"/>
    </source>
</evidence>
<comment type="caution">
    <text evidence="2">The sequence shown here is derived from an EMBL/GenBank/DDBJ whole genome shotgun (WGS) entry which is preliminary data.</text>
</comment>
<reference evidence="2 3" key="1">
    <citation type="submission" date="2018-03" db="EMBL/GenBank/DDBJ databases">
        <title>Genomic Encyclopedia of Type Strains, Phase III (KMG-III): the genomes of soil and plant-associated and newly described type strains.</title>
        <authorList>
            <person name="Whitman W."/>
        </authorList>
    </citation>
    <scope>NUCLEOTIDE SEQUENCE [LARGE SCALE GENOMIC DNA]</scope>
    <source>
        <strain evidence="2 3">CGMCC 4.7104</strain>
    </source>
</reference>
<dbReference type="RefSeq" id="WP_245956408.1">
    <property type="nucleotide sequence ID" value="NZ_PVNG01000024.1"/>
</dbReference>
<proteinExistence type="predicted"/>
<dbReference type="Proteomes" id="UP000238312">
    <property type="component" value="Unassembled WGS sequence"/>
</dbReference>
<sequence>MNGSTRDGGTVNGRTRDGGTVNGTMRDGGTVSGRLRLHDLTRRRRTTTPATASPGNADQLVSEERCELCGEPVPEGHRHLLDLTTRELCCACRACQVLFDHAAAGGAQYRLVPRRRERQDGFTWSGLGAPVRTVFLVRDSGAGRSVMYYPSPAGAVAGPAWDDPLMALLEPDVEALLLDRDHGAWIVPLDDCYRLVGLVRSHWRGLTGGPDVRERIARFFTDLSDDRSPA</sequence>
<protein>
    <submittedName>
        <fullName evidence="2">Uncharacterized protein</fullName>
    </submittedName>
</protein>
<feature type="region of interest" description="Disordered" evidence="1">
    <location>
        <begin position="1"/>
        <end position="31"/>
    </location>
</feature>
<feature type="region of interest" description="Disordered" evidence="1">
    <location>
        <begin position="38"/>
        <end position="57"/>
    </location>
</feature>
<gene>
    <name evidence="2" type="ORF">B0I32_124164</name>
</gene>
<dbReference type="EMBL" id="PVNG01000024">
    <property type="protein sequence ID" value="PRX58176.1"/>
    <property type="molecule type" value="Genomic_DNA"/>
</dbReference>
<accession>A0A2T0MKP4</accession>
<dbReference type="AlphaFoldDB" id="A0A2T0MKP4"/>
<evidence type="ECO:0000313" key="2">
    <source>
        <dbReference type="EMBL" id="PRX58176.1"/>
    </source>
</evidence>
<evidence type="ECO:0000313" key="3">
    <source>
        <dbReference type="Proteomes" id="UP000238312"/>
    </source>
</evidence>
<keyword evidence="3" id="KW-1185">Reference proteome</keyword>
<organism evidence="2 3">
    <name type="scientific">Nonomuraea fuscirosea</name>
    <dbReference type="NCBI Taxonomy" id="1291556"/>
    <lineage>
        <taxon>Bacteria</taxon>
        <taxon>Bacillati</taxon>
        <taxon>Actinomycetota</taxon>
        <taxon>Actinomycetes</taxon>
        <taxon>Streptosporangiales</taxon>
        <taxon>Streptosporangiaceae</taxon>
        <taxon>Nonomuraea</taxon>
    </lineage>
</organism>
<name>A0A2T0MKP4_9ACTN</name>